<evidence type="ECO:0000313" key="4">
    <source>
        <dbReference type="Proteomes" id="UP000422840"/>
    </source>
</evidence>
<dbReference type="EMBL" id="KX247011">
    <property type="protein sequence ID" value="APP94073.1"/>
    <property type="molecule type" value="Genomic_DNA"/>
</dbReference>
<dbReference type="Proteomes" id="UP000320767">
    <property type="component" value="Segment"/>
</dbReference>
<evidence type="ECO:0000313" key="1">
    <source>
        <dbReference type="EMBL" id="APP94073.1"/>
    </source>
</evidence>
<evidence type="ECO:0000313" key="3">
    <source>
        <dbReference type="EMBL" id="QGQ62307.1"/>
    </source>
</evidence>
<name>A0A1L5YQT7_9ADEN</name>
<dbReference type="Proteomes" id="UP000315643">
    <property type="component" value="Genome"/>
</dbReference>
<sequence length="271" mass="31311">MERLNEYRINRAVASLRCFDNDLMRRLHSSITVLVTVRSAKFVCFKRRDYVLMNCIVRIVSALHLNRAEKAALLHYLSRRLLFITPGMKYDLEPWMLARRKTDFKFYTTGFLIAEKISVKMALRSMSFEVSFSQVPSSVPFVRSPVVLMNACRVTVTATIMVETISRSSAVTQPVCLRSMLRVMVSPELWPIVSQGLCYFPGYRRLSYANVEEWVFHVHGKYGEAHPECFGQCKQCSTRQPLSLFCSAQLAYLRNVFMERRARVAGERPHS</sequence>
<proteinExistence type="predicted"/>
<dbReference type="EMBL" id="MK572848">
    <property type="protein sequence ID" value="QGQ62307.1"/>
    <property type="molecule type" value="Genomic_DNA"/>
</dbReference>
<dbReference type="EMBL" id="KX247012">
    <property type="protein sequence ID" value="APP94106.1"/>
    <property type="molecule type" value="Genomic_DNA"/>
</dbReference>
<evidence type="ECO:0000313" key="2">
    <source>
        <dbReference type="EMBL" id="APP94106.1"/>
    </source>
</evidence>
<reference evidence="2" key="1">
    <citation type="journal article" date="2016" name="Infect. Genet. Evol.">
        <title>Whole genome sequencing of Fowl aviadenovirus A - a causative agent of gizzard erosion and ulceration, in adult laying hens.</title>
        <authorList>
            <person name="Matczuk A.K."/>
            <person name="Niczyporuk J.S."/>
            <person name="Kuczkowski M."/>
            <person name="Wozniakowski G."/>
            <person name="Nowak M."/>
            <person name="Wieliczko A."/>
        </authorList>
    </citation>
    <scope>NUCLEOTIDE SEQUENCE [LARGE SCALE GENOMIC DNA]</scope>
    <source>
        <strain evidence="2">61/11z</strain>
        <strain evidence="1">W-15</strain>
    </source>
</reference>
<dbReference type="Proteomes" id="UP000422840">
    <property type="component" value="Segment"/>
</dbReference>
<reference evidence="3 4" key="2">
    <citation type="journal article" date="2019" name="Viruses">
        <title>Fowl Adenovirus (FAdV) Recombination with Intertypic Crossovers in Genomes of FAdV-D and FAdV-E, Displaying Hybrid Serological Phenotypes.</title>
        <authorList>
            <person name="Schachner A."/>
            <person name="Gonzalez G."/>
            <person name="Endler L."/>
            <person name="Ito K."/>
            <person name="Hess M."/>
        </authorList>
    </citation>
    <scope>NUCLEOTIDE SEQUENCE [LARGE SCALE GENOMIC DNA]</scope>
    <source>
        <strain evidence="3 4">11-7127</strain>
    </source>
</reference>
<accession>A0A1L5YQT7</accession>
<organism evidence="2">
    <name type="scientific">Fowl aviadenovirus A</name>
    <dbReference type="NCBI Taxonomy" id="190061"/>
    <lineage>
        <taxon>Viruses</taxon>
        <taxon>Varidnaviria</taxon>
        <taxon>Bamfordvirae</taxon>
        <taxon>Preplasmiviricota</taxon>
        <taxon>Polisuviricotina</taxon>
        <taxon>Pharingeaviricetes</taxon>
        <taxon>Rowavirales</taxon>
        <taxon>Adenoviridae</taxon>
        <taxon>Aviadenovirus</taxon>
        <taxon>Aviadenovirus ventriculi</taxon>
    </lineage>
</organism>
<protein>
    <submittedName>
        <fullName evidence="3">ORF20</fullName>
    </submittedName>
</protein>